<evidence type="ECO:0000256" key="1">
    <source>
        <dbReference type="SAM" id="Phobius"/>
    </source>
</evidence>
<dbReference type="KEGG" id="fsc:FSU_0591"/>
<evidence type="ECO:0000313" key="3">
    <source>
        <dbReference type="Proteomes" id="UP000000517"/>
    </source>
</evidence>
<dbReference type="AlphaFoldDB" id="D9S766"/>
<accession>D9S766</accession>
<keyword evidence="1" id="KW-0472">Membrane</keyword>
<evidence type="ECO:0000313" key="2">
    <source>
        <dbReference type="EMBL" id="ADL25119.1"/>
    </source>
</evidence>
<name>D9S766_FIBSS</name>
<feature type="transmembrane region" description="Helical" evidence="1">
    <location>
        <begin position="6"/>
        <end position="29"/>
    </location>
</feature>
<reference evidence="3" key="1">
    <citation type="submission" date="2010-08" db="EMBL/GenBank/DDBJ databases">
        <title>Complete sequence of Fibrobacter succinogenes subsp. succinogenes S85.</title>
        <authorList>
            <person name="Durkin A.S."/>
            <person name="Nelson K.E."/>
            <person name="Morrison M."/>
            <person name="Forsberg C.W."/>
            <person name="Wilson D.B."/>
            <person name="Russell J.B."/>
            <person name="Cann I.K.O."/>
            <person name="Mackie R.I."/>
            <person name="White B.A."/>
        </authorList>
    </citation>
    <scope>NUCLEOTIDE SEQUENCE [LARGE SCALE GENOMIC DNA]</scope>
    <source>
        <strain evidence="3">ATCC 19169 / S85</strain>
    </source>
</reference>
<gene>
    <name evidence="2" type="ordered locus">FSU_0591</name>
</gene>
<protein>
    <submittedName>
        <fullName evidence="2">Uncharacterized protein</fullName>
    </submittedName>
</protein>
<keyword evidence="1" id="KW-0812">Transmembrane</keyword>
<dbReference type="EMBL" id="CP002158">
    <property type="protein sequence ID" value="ADL25119.1"/>
    <property type="molecule type" value="Genomic_DNA"/>
</dbReference>
<dbReference type="HOGENOM" id="CLU_3373881_0_0_0"/>
<dbReference type="Proteomes" id="UP000000517">
    <property type="component" value="Chromosome"/>
</dbReference>
<sequence>MDAEFTTGGLVFMICAWGAIIGLCAFCFYKVFKK</sequence>
<organism evidence="2 3">
    <name type="scientific">Fibrobacter succinogenes (strain ATCC 19169 / S85)</name>
    <dbReference type="NCBI Taxonomy" id="59374"/>
    <lineage>
        <taxon>Bacteria</taxon>
        <taxon>Pseudomonadati</taxon>
        <taxon>Fibrobacterota</taxon>
        <taxon>Fibrobacteria</taxon>
        <taxon>Fibrobacterales</taxon>
        <taxon>Fibrobacteraceae</taxon>
        <taxon>Fibrobacter</taxon>
    </lineage>
</organism>
<keyword evidence="1" id="KW-1133">Transmembrane helix</keyword>
<proteinExistence type="predicted"/>